<dbReference type="SUPFAM" id="SSF81901">
    <property type="entry name" value="HCP-like"/>
    <property type="match status" value="1"/>
</dbReference>
<dbReference type="AlphaFoldDB" id="K0RFS1"/>
<evidence type="ECO:0000256" key="2">
    <source>
        <dbReference type="SAM" id="MobiDB-lite"/>
    </source>
</evidence>
<dbReference type="PANTHER" id="PTHR11102:SF160">
    <property type="entry name" value="ERAD-ASSOCIATED E3 UBIQUITIN-PROTEIN LIGASE COMPONENT HRD3"/>
    <property type="match status" value="1"/>
</dbReference>
<dbReference type="PANTHER" id="PTHR11102">
    <property type="entry name" value="SEL-1-LIKE PROTEIN"/>
    <property type="match status" value="1"/>
</dbReference>
<sequence length="636" mass="69488">MFMEGHATKAQYAEALRGYQNALEDKEPPSVKRYENHELAARHFIISTKMGYEVSLSLLKDMFMKGHATKAQYAEALRGFQTAHEETKSPQREEDKAFFNGSTSFVDQEARHGAFVDQSHELIASLRKRPDLDGTNRQQVQHGEPPALLEDAAVLLLPPPPTTLLKPGTAHLPVPHGTQPPEDQSPAPRDGAAAPSKPGEGEAAPASCRLYCTVFKSANLSDDCPLNAETLPLTAASLTDNVASPSLHTTAWRSASAVPAADSQGRPVLTTMLGSFPPRAPVVSIRYDFDLCQQRDGNTASSDGGGGETRAEQAQPRVFTTLQKENGDSSIFWQLSFVFLFGSVHYASSPADSSLFAPRRISPCLFVFSEEAMCRGEEKQGAPATLHSPGASTDGPPPIVNDEELMSSGHELHEGYTCPLCCLPITLPVGKHSLFKSCCSKTVCNGCRLAAYQHGIGNTCPFCRTPTPDSNAAVLALIQKRVDARDPVATEFLADAYYSGKYGLEMDIPRAVELWMEAANLGNLSAHYMLGYWYYKGEGVKQDVSRGIRHWRHAAIQGHPQSRYILGSLEYSGNHEVAVQHWMISAKMGYEGSLNRIKDMFMKGHATKAQYAEALRGYQNALEETRSPQREEANAS</sequence>
<dbReference type="Pfam" id="PF08238">
    <property type="entry name" value="Sel1"/>
    <property type="match status" value="2"/>
</dbReference>
<accession>K0RFS1</accession>
<evidence type="ECO:0000313" key="3">
    <source>
        <dbReference type="EMBL" id="EJK45432.1"/>
    </source>
</evidence>
<comment type="caution">
    <text evidence="3">The sequence shown here is derived from an EMBL/GenBank/DDBJ whole genome shotgun (WGS) entry which is preliminary data.</text>
</comment>
<evidence type="ECO:0008006" key="5">
    <source>
        <dbReference type="Google" id="ProtNLM"/>
    </source>
</evidence>
<keyword evidence="4" id="KW-1185">Reference proteome</keyword>
<dbReference type="InterPro" id="IPR011990">
    <property type="entry name" value="TPR-like_helical_dom_sf"/>
</dbReference>
<feature type="region of interest" description="Disordered" evidence="2">
    <location>
        <begin position="159"/>
        <end position="203"/>
    </location>
</feature>
<feature type="region of interest" description="Disordered" evidence="2">
    <location>
        <begin position="379"/>
        <end position="399"/>
    </location>
</feature>
<dbReference type="InterPro" id="IPR006597">
    <property type="entry name" value="Sel1-like"/>
</dbReference>
<dbReference type="Gene3D" id="1.25.40.10">
    <property type="entry name" value="Tetratricopeptide repeat domain"/>
    <property type="match status" value="1"/>
</dbReference>
<dbReference type="SUPFAM" id="SSF57850">
    <property type="entry name" value="RING/U-box"/>
    <property type="match status" value="1"/>
</dbReference>
<dbReference type="Proteomes" id="UP000266841">
    <property type="component" value="Unassembled WGS sequence"/>
</dbReference>
<feature type="non-terminal residue" evidence="3">
    <location>
        <position position="1"/>
    </location>
</feature>
<dbReference type="EMBL" id="AGNL01048520">
    <property type="protein sequence ID" value="EJK45432.1"/>
    <property type="molecule type" value="Genomic_DNA"/>
</dbReference>
<comment type="similarity">
    <text evidence="1">Belongs to the sel-1 family.</text>
</comment>
<evidence type="ECO:0000256" key="1">
    <source>
        <dbReference type="ARBA" id="ARBA00038101"/>
    </source>
</evidence>
<protein>
    <recommendedName>
        <fullName evidence="5">RING-type domain-containing protein</fullName>
    </recommendedName>
</protein>
<dbReference type="SMART" id="SM00671">
    <property type="entry name" value="SEL1"/>
    <property type="match status" value="3"/>
</dbReference>
<dbReference type="InterPro" id="IPR050767">
    <property type="entry name" value="Sel1_AlgK"/>
</dbReference>
<proteinExistence type="inferred from homology"/>
<reference evidence="3 4" key="1">
    <citation type="journal article" date="2012" name="Genome Biol.">
        <title>Genome and low-iron response of an oceanic diatom adapted to chronic iron limitation.</title>
        <authorList>
            <person name="Lommer M."/>
            <person name="Specht M."/>
            <person name="Roy A.S."/>
            <person name="Kraemer L."/>
            <person name="Andreson R."/>
            <person name="Gutowska M.A."/>
            <person name="Wolf J."/>
            <person name="Bergner S.V."/>
            <person name="Schilhabel M.B."/>
            <person name="Klostermeier U.C."/>
            <person name="Beiko R.G."/>
            <person name="Rosenstiel P."/>
            <person name="Hippler M."/>
            <person name="Laroche J."/>
        </authorList>
    </citation>
    <scope>NUCLEOTIDE SEQUENCE [LARGE SCALE GENOMIC DNA]</scope>
    <source>
        <strain evidence="3 4">CCMP1005</strain>
    </source>
</reference>
<organism evidence="3 4">
    <name type="scientific">Thalassiosira oceanica</name>
    <name type="common">Marine diatom</name>
    <dbReference type="NCBI Taxonomy" id="159749"/>
    <lineage>
        <taxon>Eukaryota</taxon>
        <taxon>Sar</taxon>
        <taxon>Stramenopiles</taxon>
        <taxon>Ochrophyta</taxon>
        <taxon>Bacillariophyta</taxon>
        <taxon>Coscinodiscophyceae</taxon>
        <taxon>Thalassiosirophycidae</taxon>
        <taxon>Thalassiosirales</taxon>
        <taxon>Thalassiosiraceae</taxon>
        <taxon>Thalassiosira</taxon>
    </lineage>
</organism>
<name>K0RFS1_THAOC</name>
<gene>
    <name evidence="3" type="ORF">THAOC_35954</name>
</gene>
<evidence type="ECO:0000313" key="4">
    <source>
        <dbReference type="Proteomes" id="UP000266841"/>
    </source>
</evidence>